<dbReference type="CDD" id="cd02440">
    <property type="entry name" value="AdoMet_MTases"/>
    <property type="match status" value="1"/>
</dbReference>
<dbReference type="RefSeq" id="WP_179752499.1">
    <property type="nucleotide sequence ID" value="NZ_JACCBU010000001.1"/>
</dbReference>
<dbReference type="EMBL" id="JACCBU010000001">
    <property type="protein sequence ID" value="NYE71983.1"/>
    <property type="molecule type" value="Genomic_DNA"/>
</dbReference>
<accession>A0A7Y9LCM1</accession>
<dbReference type="InterPro" id="IPR029063">
    <property type="entry name" value="SAM-dependent_MTases_sf"/>
</dbReference>
<protein>
    <recommendedName>
        <fullName evidence="3">Methyltransferase domain-containing protein</fullName>
    </recommendedName>
</protein>
<dbReference type="AlphaFoldDB" id="A0A7Y9LCM1"/>
<proteinExistence type="predicted"/>
<dbReference type="Proteomes" id="UP000569914">
    <property type="component" value="Unassembled WGS sequence"/>
</dbReference>
<sequence>MPYRLVPTDPEPELVRRITLLLLVPDGDCLVPLDGSPALCTGDVADGEHWLLDTALRVPLLTHGVRTQGLHTVAVSELDPADPAAGLQLYGFAVGAPYRGQREFREVPLEQLTPDRLAARLAAAGDATAARFVVDAAEARRTQTDESTAADNLRLLQAAYLRADTPWGQSGNGGTIEDWERSRRPVADAIERDGTFLDVGCANGFLMESVQKWCAERGLAVEPYGVDLGPELIKLARARLPGWADRLWVGNMQTWTPPAGLRFDTLQVRPDAVLPNRRTALLEHLRDHVLVDGGRLIVTLAEPGPNGTAPALLERSGFTITGSAGHVAWADS</sequence>
<reference evidence="1 2" key="1">
    <citation type="submission" date="2020-07" db="EMBL/GenBank/DDBJ databases">
        <title>Sequencing the genomes of 1000 actinobacteria strains.</title>
        <authorList>
            <person name="Klenk H.-P."/>
        </authorList>
    </citation>
    <scope>NUCLEOTIDE SEQUENCE [LARGE SCALE GENOMIC DNA]</scope>
    <source>
        <strain evidence="1 2">DSM 22083</strain>
    </source>
</reference>
<comment type="caution">
    <text evidence="1">The sequence shown here is derived from an EMBL/GenBank/DDBJ whole genome shotgun (WGS) entry which is preliminary data.</text>
</comment>
<name>A0A7Y9LCM1_9ACTN</name>
<dbReference type="Gene3D" id="3.40.50.150">
    <property type="entry name" value="Vaccinia Virus protein VP39"/>
    <property type="match status" value="1"/>
</dbReference>
<organism evidence="1 2">
    <name type="scientific">Microlunatus parietis</name>
    <dbReference type="NCBI Taxonomy" id="682979"/>
    <lineage>
        <taxon>Bacteria</taxon>
        <taxon>Bacillati</taxon>
        <taxon>Actinomycetota</taxon>
        <taxon>Actinomycetes</taxon>
        <taxon>Propionibacteriales</taxon>
        <taxon>Propionibacteriaceae</taxon>
        <taxon>Microlunatus</taxon>
    </lineage>
</organism>
<evidence type="ECO:0000313" key="1">
    <source>
        <dbReference type="EMBL" id="NYE71983.1"/>
    </source>
</evidence>
<keyword evidence="2" id="KW-1185">Reference proteome</keyword>
<dbReference type="SUPFAM" id="SSF53335">
    <property type="entry name" value="S-adenosyl-L-methionine-dependent methyltransferases"/>
    <property type="match status" value="1"/>
</dbReference>
<evidence type="ECO:0008006" key="3">
    <source>
        <dbReference type="Google" id="ProtNLM"/>
    </source>
</evidence>
<gene>
    <name evidence="1" type="ORF">BKA15_003312</name>
</gene>
<evidence type="ECO:0000313" key="2">
    <source>
        <dbReference type="Proteomes" id="UP000569914"/>
    </source>
</evidence>